<dbReference type="SUPFAM" id="SSF57756">
    <property type="entry name" value="Retrovirus zinc finger-like domains"/>
    <property type="match status" value="1"/>
</dbReference>
<dbReference type="GO" id="GO:0008270">
    <property type="term" value="F:zinc ion binding"/>
    <property type="evidence" value="ECO:0007669"/>
    <property type="project" value="InterPro"/>
</dbReference>
<organism evidence="2">
    <name type="scientific">Tanacetum cinerariifolium</name>
    <name type="common">Dalmatian daisy</name>
    <name type="synonym">Chrysanthemum cinerariifolium</name>
    <dbReference type="NCBI Taxonomy" id="118510"/>
    <lineage>
        <taxon>Eukaryota</taxon>
        <taxon>Viridiplantae</taxon>
        <taxon>Streptophyta</taxon>
        <taxon>Embryophyta</taxon>
        <taxon>Tracheophyta</taxon>
        <taxon>Spermatophyta</taxon>
        <taxon>Magnoliopsida</taxon>
        <taxon>eudicotyledons</taxon>
        <taxon>Gunneridae</taxon>
        <taxon>Pentapetalae</taxon>
        <taxon>asterids</taxon>
        <taxon>campanulids</taxon>
        <taxon>Asterales</taxon>
        <taxon>Asteraceae</taxon>
        <taxon>Asteroideae</taxon>
        <taxon>Anthemideae</taxon>
        <taxon>Anthemidinae</taxon>
        <taxon>Tanacetum</taxon>
    </lineage>
</organism>
<dbReference type="EMBL" id="BKCJ010002987">
    <property type="protein sequence ID" value="GEU52243.1"/>
    <property type="molecule type" value="Genomic_DNA"/>
</dbReference>
<gene>
    <name evidence="2" type="ORF">Tci_024221</name>
</gene>
<dbReference type="AlphaFoldDB" id="A0A6L2KRR9"/>
<dbReference type="Pfam" id="PF14223">
    <property type="entry name" value="Retrotran_gag_2"/>
    <property type="match status" value="1"/>
</dbReference>
<feature type="compositionally biased region" description="Acidic residues" evidence="1">
    <location>
        <begin position="436"/>
        <end position="448"/>
    </location>
</feature>
<proteinExistence type="predicted"/>
<dbReference type="InterPro" id="IPR036875">
    <property type="entry name" value="Znf_CCHC_sf"/>
</dbReference>
<dbReference type="GO" id="GO:0003676">
    <property type="term" value="F:nucleic acid binding"/>
    <property type="evidence" value="ECO:0007669"/>
    <property type="project" value="InterPro"/>
</dbReference>
<reference evidence="2" key="1">
    <citation type="journal article" date="2019" name="Sci. Rep.">
        <title>Draft genome of Tanacetum cinerariifolium, the natural source of mosquito coil.</title>
        <authorList>
            <person name="Yamashiro T."/>
            <person name="Shiraishi A."/>
            <person name="Satake H."/>
            <person name="Nakayama K."/>
        </authorList>
    </citation>
    <scope>NUCLEOTIDE SEQUENCE</scope>
</reference>
<name>A0A6L2KRR9_TANCI</name>
<protein>
    <submittedName>
        <fullName evidence="2">Uncharacterized protein</fullName>
    </submittedName>
</protein>
<sequence length="546" mass="62106">MSISAILGLELFLQDIQSFELKEKKSVRITLRYDGDECDKGIMPTKIELTLEQSQQGVSNDVLVSIEEVKELKRNVWIKGENKAALRYTLGRNRVNTYAISLHIDEFWKPKVNATELKMRIEKYFLMTDYSLWEVILNGDSPAPIRVIEGVVQPDAKTLMEAIEKRFGGNKETKKVQKTLLKQQYENFTGLSSKSLDQIHDRLQKLISQLEILGESLSQKDINFMFLRSLPTEWRTHTLIWRNKTYLEEQSLDDLFNSLKIYEAEVKSSSSASTSTQNIAFVSSNNTDNNNEPISAAASVSAVSEKILVSALPNVDTLSNAVIYSFFASQSNSPQLDNDDLKQIDADDLEEMDLKWQMAMLTVRARPFLQRTGRNLGANGPTSMGFDMSKVECYNYHRKGHFARECRSFKDTRRNEEEPTNYALMAFTSSSSSSYDNEDEMFTSESDESLPPSPIYDRYQSRDGYHVVPPPYTGTFMPPKTDLVFHNAPNVNETVHFSFNVELSPTKPDNDLSHTYRPSAPIIEDWVSDSKDDSKAEIPQNAPSFV</sequence>
<evidence type="ECO:0000256" key="1">
    <source>
        <dbReference type="SAM" id="MobiDB-lite"/>
    </source>
</evidence>
<dbReference type="Gene3D" id="4.10.60.10">
    <property type="entry name" value="Zinc finger, CCHC-type"/>
    <property type="match status" value="1"/>
</dbReference>
<comment type="caution">
    <text evidence="2">The sequence shown here is derived from an EMBL/GenBank/DDBJ whole genome shotgun (WGS) entry which is preliminary data.</text>
</comment>
<accession>A0A6L2KRR9</accession>
<evidence type="ECO:0000313" key="2">
    <source>
        <dbReference type="EMBL" id="GEU52243.1"/>
    </source>
</evidence>
<feature type="region of interest" description="Disordered" evidence="1">
    <location>
        <begin position="429"/>
        <end position="453"/>
    </location>
</feature>